<sequence>MAQALPSLFSSDPEDFVQSFLQGRDKSELLAKVEEGKNRAGIYKPISLETALDIMVSTMENPMGPETCSLKFNIAVGRFRQSIPEGGATKARRSLEAYPDVMRAIISFFTRKQSSADHAAMLDHLATCCCPRGDLEVYGSMHSTTPCVEKRIFLAEKGVFLDSTIGYLSDCLVAILSNMTQGKFRQLKNHAGATRRQQPWPHGMDDLLPNGLADSVDGFNLWVADKNSGHFILKLVGTIAQLYPIFGLEIVSRGPDYVLGLQRPAQHLVNAMDAYDRRPEWWIPKKTDARFAIPVSYALNFIRQLYTGGSSQYTKMMVTGGKRILLPVLLRGIAVLSPPYMSFLFRDEFFHMNFLMSVINNRPNDGAFCMETLTDLEKQWFRELRNAHQGGCYNPTCVPKSNVVHAPKCSSCDLIRYCDAKCQKEAWKNQQLPHRAICPKIKSLRERLGPYIWARTVSPSPEFTYRDFMNACKKKKIDMELVKEVGLHISCLQGSQTLFRNQISS</sequence>
<evidence type="ECO:0000256" key="1">
    <source>
        <dbReference type="ARBA" id="ARBA00022723"/>
    </source>
</evidence>
<dbReference type="SUPFAM" id="SSF144232">
    <property type="entry name" value="HIT/MYND zinc finger-like"/>
    <property type="match status" value="1"/>
</dbReference>
<reference evidence="6 7" key="1">
    <citation type="submission" date="2020-07" db="EMBL/GenBank/DDBJ databases">
        <title>Comparative genomics of pyrophilous fungi reveals a link between fire events and developmental genes.</title>
        <authorList>
            <consortium name="DOE Joint Genome Institute"/>
            <person name="Steindorff A.S."/>
            <person name="Carver A."/>
            <person name="Calhoun S."/>
            <person name="Stillman K."/>
            <person name="Liu H."/>
            <person name="Lipzen A."/>
            <person name="Pangilinan J."/>
            <person name="Labutti K."/>
            <person name="Bruns T.D."/>
            <person name="Grigoriev I.V."/>
        </authorList>
    </citation>
    <scope>NUCLEOTIDE SEQUENCE [LARGE SCALE GENOMIC DNA]</scope>
    <source>
        <strain evidence="6 7">CBS 144469</strain>
    </source>
</reference>
<keyword evidence="1" id="KW-0479">Metal-binding</keyword>
<gene>
    <name evidence="6" type="ORF">DFP72DRAFT_1080923</name>
</gene>
<dbReference type="OrthoDB" id="3270372at2759"/>
<feature type="domain" description="MYND-type" evidence="5">
    <location>
        <begin position="394"/>
        <end position="438"/>
    </location>
</feature>
<dbReference type="AlphaFoldDB" id="A0A8H6H9U8"/>
<keyword evidence="3" id="KW-0862">Zinc</keyword>
<accession>A0A8H6H9U8</accession>
<dbReference type="EMBL" id="JACGCI010000160">
    <property type="protein sequence ID" value="KAF6743053.1"/>
    <property type="molecule type" value="Genomic_DNA"/>
</dbReference>
<name>A0A8H6H9U8_9AGAR</name>
<dbReference type="GO" id="GO:0008270">
    <property type="term" value="F:zinc ion binding"/>
    <property type="evidence" value="ECO:0007669"/>
    <property type="project" value="UniProtKB-KW"/>
</dbReference>
<dbReference type="PROSITE" id="PS50865">
    <property type="entry name" value="ZF_MYND_2"/>
    <property type="match status" value="1"/>
</dbReference>
<evidence type="ECO:0000256" key="4">
    <source>
        <dbReference type="PROSITE-ProRule" id="PRU00134"/>
    </source>
</evidence>
<evidence type="ECO:0000259" key="5">
    <source>
        <dbReference type="PROSITE" id="PS50865"/>
    </source>
</evidence>
<evidence type="ECO:0000256" key="2">
    <source>
        <dbReference type="ARBA" id="ARBA00022771"/>
    </source>
</evidence>
<keyword evidence="7" id="KW-1185">Reference proteome</keyword>
<evidence type="ECO:0000313" key="7">
    <source>
        <dbReference type="Proteomes" id="UP000521943"/>
    </source>
</evidence>
<evidence type="ECO:0000313" key="6">
    <source>
        <dbReference type="EMBL" id="KAF6743053.1"/>
    </source>
</evidence>
<dbReference type="Proteomes" id="UP000521943">
    <property type="component" value="Unassembled WGS sequence"/>
</dbReference>
<dbReference type="InterPro" id="IPR002893">
    <property type="entry name" value="Znf_MYND"/>
</dbReference>
<keyword evidence="2 4" id="KW-0863">Zinc-finger</keyword>
<protein>
    <recommendedName>
        <fullName evidence="5">MYND-type domain-containing protein</fullName>
    </recommendedName>
</protein>
<dbReference type="Gene3D" id="6.10.140.2220">
    <property type="match status" value="1"/>
</dbReference>
<organism evidence="6 7">
    <name type="scientific">Ephemerocybe angulata</name>
    <dbReference type="NCBI Taxonomy" id="980116"/>
    <lineage>
        <taxon>Eukaryota</taxon>
        <taxon>Fungi</taxon>
        <taxon>Dikarya</taxon>
        <taxon>Basidiomycota</taxon>
        <taxon>Agaricomycotina</taxon>
        <taxon>Agaricomycetes</taxon>
        <taxon>Agaricomycetidae</taxon>
        <taxon>Agaricales</taxon>
        <taxon>Agaricineae</taxon>
        <taxon>Psathyrellaceae</taxon>
        <taxon>Ephemerocybe</taxon>
    </lineage>
</organism>
<comment type="caution">
    <text evidence="6">The sequence shown here is derived from an EMBL/GenBank/DDBJ whole genome shotgun (WGS) entry which is preliminary data.</text>
</comment>
<proteinExistence type="predicted"/>
<evidence type="ECO:0000256" key="3">
    <source>
        <dbReference type="ARBA" id="ARBA00022833"/>
    </source>
</evidence>